<gene>
    <name evidence="1" type="ORF">I0C86_18415</name>
</gene>
<evidence type="ECO:0000313" key="2">
    <source>
        <dbReference type="Proteomes" id="UP000638560"/>
    </source>
</evidence>
<name>A0ABS0GYF1_9ACTN</name>
<sequence>MRRRRRARIAGGPPPLPGVPPIGERARYDWITTIGSAVFAIPPGCGPGGWIGEQVLG</sequence>
<dbReference type="EMBL" id="JADPUN010000175">
    <property type="protein sequence ID" value="MBF9130917.1"/>
    <property type="molecule type" value="Genomic_DNA"/>
</dbReference>
<accession>A0ABS0GYF1</accession>
<organism evidence="1 2">
    <name type="scientific">Plantactinospora alkalitolerans</name>
    <dbReference type="NCBI Taxonomy" id="2789879"/>
    <lineage>
        <taxon>Bacteria</taxon>
        <taxon>Bacillati</taxon>
        <taxon>Actinomycetota</taxon>
        <taxon>Actinomycetes</taxon>
        <taxon>Micromonosporales</taxon>
        <taxon>Micromonosporaceae</taxon>
        <taxon>Plantactinospora</taxon>
    </lineage>
</organism>
<comment type="caution">
    <text evidence="1">The sequence shown here is derived from an EMBL/GenBank/DDBJ whole genome shotgun (WGS) entry which is preliminary data.</text>
</comment>
<dbReference type="Proteomes" id="UP000638560">
    <property type="component" value="Unassembled WGS sequence"/>
</dbReference>
<evidence type="ECO:0000313" key="1">
    <source>
        <dbReference type="EMBL" id="MBF9130917.1"/>
    </source>
</evidence>
<dbReference type="RefSeq" id="WP_196202489.1">
    <property type="nucleotide sequence ID" value="NZ_JADPUN010000175.1"/>
</dbReference>
<reference evidence="1 2" key="1">
    <citation type="submission" date="2020-11" db="EMBL/GenBank/DDBJ databases">
        <title>A novel isolate from a Black sea contaminated sediment with potential to produce alkanes: Plantactinospora alkalitolerans sp. nov.</title>
        <authorList>
            <person name="Carro L."/>
            <person name="Veyisoglu A."/>
            <person name="Guven K."/>
            <person name="Schumann P."/>
            <person name="Klenk H.-P."/>
            <person name="Sahin N."/>
        </authorList>
    </citation>
    <scope>NUCLEOTIDE SEQUENCE [LARGE SCALE GENOMIC DNA]</scope>
    <source>
        <strain evidence="1 2">S1510</strain>
    </source>
</reference>
<proteinExistence type="predicted"/>
<protein>
    <submittedName>
        <fullName evidence="1">Uncharacterized protein</fullName>
    </submittedName>
</protein>
<keyword evidence="2" id="KW-1185">Reference proteome</keyword>